<dbReference type="InterPro" id="IPR005073">
    <property type="entry name" value="Peptidase_M74"/>
</dbReference>
<keyword evidence="6" id="KW-0862">Zinc</keyword>
<organism evidence="9">
    <name type="scientific">mine drainage metagenome</name>
    <dbReference type="NCBI Taxonomy" id="410659"/>
    <lineage>
        <taxon>unclassified sequences</taxon>
        <taxon>metagenomes</taxon>
        <taxon>ecological metagenomes</taxon>
    </lineage>
</organism>
<keyword evidence="4" id="KW-0574">Periplasm</keyword>
<dbReference type="SUPFAM" id="SSF55166">
    <property type="entry name" value="Hedgehog/DD-peptidase"/>
    <property type="match status" value="1"/>
</dbReference>
<proteinExistence type="predicted"/>
<feature type="region of interest" description="Disordered" evidence="8">
    <location>
        <begin position="151"/>
        <end position="173"/>
    </location>
</feature>
<dbReference type="PIRSF" id="PIRSF018455">
    <property type="entry name" value="MepA"/>
    <property type="match status" value="1"/>
</dbReference>
<dbReference type="InterPro" id="IPR009045">
    <property type="entry name" value="Zn_M74/Hedgehog-like"/>
</dbReference>
<evidence type="ECO:0000256" key="1">
    <source>
        <dbReference type="ARBA" id="ARBA00022670"/>
    </source>
</evidence>
<keyword evidence="3" id="KW-0732">Signal</keyword>
<keyword evidence="7" id="KW-0482">Metalloprotease</keyword>
<gene>
    <name evidence="9" type="primary">mepA_3</name>
    <name evidence="9" type="ORF">GALL_305740</name>
</gene>
<dbReference type="Pfam" id="PF03411">
    <property type="entry name" value="Peptidase_M74"/>
    <property type="match status" value="1"/>
</dbReference>
<evidence type="ECO:0000256" key="4">
    <source>
        <dbReference type="ARBA" id="ARBA00022764"/>
    </source>
</evidence>
<keyword evidence="1" id="KW-0645">Protease</keyword>
<accession>A0A1J5R691</accession>
<reference evidence="9" key="1">
    <citation type="submission" date="2016-10" db="EMBL/GenBank/DDBJ databases">
        <title>Sequence of Gallionella enrichment culture.</title>
        <authorList>
            <person name="Poehlein A."/>
            <person name="Muehling M."/>
            <person name="Daniel R."/>
        </authorList>
    </citation>
    <scope>NUCLEOTIDE SEQUENCE</scope>
</reference>
<dbReference type="GO" id="GO:0030288">
    <property type="term" value="C:outer membrane-bounded periplasmic space"/>
    <property type="evidence" value="ECO:0007669"/>
    <property type="project" value="InterPro"/>
</dbReference>
<dbReference type="Gene3D" id="3.30.1380.10">
    <property type="match status" value="1"/>
</dbReference>
<dbReference type="GO" id="GO:0006508">
    <property type="term" value="P:proteolysis"/>
    <property type="evidence" value="ECO:0007669"/>
    <property type="project" value="UniProtKB-KW"/>
</dbReference>
<evidence type="ECO:0000256" key="5">
    <source>
        <dbReference type="ARBA" id="ARBA00022801"/>
    </source>
</evidence>
<dbReference type="AlphaFoldDB" id="A0A1J5R691"/>
<protein>
    <submittedName>
        <fullName evidence="9">Penicillin-insensitive murein endopeptidase</fullName>
        <ecNumber evidence="9">3.4.24.-</ecNumber>
    </submittedName>
</protein>
<evidence type="ECO:0000256" key="8">
    <source>
        <dbReference type="SAM" id="MobiDB-lite"/>
    </source>
</evidence>
<dbReference type="GO" id="GO:0008237">
    <property type="term" value="F:metallopeptidase activity"/>
    <property type="evidence" value="ECO:0007669"/>
    <property type="project" value="UniProtKB-KW"/>
</dbReference>
<sequence length="291" mass="31430">MRARLKALLLLSALLPAPAAWAQTAPAAKAPGLLSVLFGQAPGSLNGPTRGPSRSIGSPANGCLAGGRALPASGPGWQVLRPGRDRYWGNQALVDFLRDKAGAAQANGLGTLLVADMAQPRGGPMPSDHGSHQTGVDVDILYRLARAPLTPEERDHPDLTGVVRPDGSLDPQRWGQDQERLLRLFASDPRVDRIFVNPQIKRVLCRWARGDRAWLHRIRPWWGHMEHFHVRLQCPVGDMDCRSGPLPPPGDGCGGELQSWIDSGAWKGRPSGGHAFKRPPPLACHAILGRK</sequence>
<dbReference type="GO" id="GO:0004252">
    <property type="term" value="F:serine-type endopeptidase activity"/>
    <property type="evidence" value="ECO:0007669"/>
    <property type="project" value="InterPro"/>
</dbReference>
<evidence type="ECO:0000256" key="7">
    <source>
        <dbReference type="ARBA" id="ARBA00023049"/>
    </source>
</evidence>
<keyword evidence="5 9" id="KW-0378">Hydrolase</keyword>
<dbReference type="EC" id="3.4.24.-" evidence="9"/>
<dbReference type="EMBL" id="MLJW01000416">
    <property type="protein sequence ID" value="OIQ87567.1"/>
    <property type="molecule type" value="Genomic_DNA"/>
</dbReference>
<comment type="caution">
    <text evidence="9">The sequence shown here is derived from an EMBL/GenBank/DDBJ whole genome shotgun (WGS) entry which is preliminary data.</text>
</comment>
<evidence type="ECO:0000256" key="2">
    <source>
        <dbReference type="ARBA" id="ARBA00022723"/>
    </source>
</evidence>
<keyword evidence="2" id="KW-0479">Metal-binding</keyword>
<dbReference type="NCBIfam" id="NF006947">
    <property type="entry name" value="PRK09429.1"/>
    <property type="match status" value="1"/>
</dbReference>
<evidence type="ECO:0000256" key="3">
    <source>
        <dbReference type="ARBA" id="ARBA00022729"/>
    </source>
</evidence>
<evidence type="ECO:0000313" key="9">
    <source>
        <dbReference type="EMBL" id="OIQ87567.1"/>
    </source>
</evidence>
<name>A0A1J5R691_9ZZZZ</name>
<evidence type="ECO:0000256" key="6">
    <source>
        <dbReference type="ARBA" id="ARBA00022833"/>
    </source>
</evidence>
<dbReference type="GO" id="GO:0046872">
    <property type="term" value="F:metal ion binding"/>
    <property type="evidence" value="ECO:0007669"/>
    <property type="project" value="UniProtKB-KW"/>
</dbReference>